<protein>
    <submittedName>
        <fullName evidence="1">Uncharacterized protein</fullName>
    </submittedName>
</protein>
<name>A0ACB6Z460_THEGA</name>
<evidence type="ECO:0000313" key="2">
    <source>
        <dbReference type="Proteomes" id="UP000886501"/>
    </source>
</evidence>
<sequence>MPNLFKKLVQVGFDIIGTKYYATGVEALYFYDYFLTLQDEVEYAWQGKKTWLFYLFILVHPNALRRMDECCHQPDILQTGMIVREALTACIIADFHSPQVCDKTSILALVFFAWATLVAQVFLIVRIYALTRRNRIITGFFVMLTTAQSILGAIFLASPDNAAIRLPEIKLEPFYICLFASNIRLESAYTSVSLAFDSCAFITIVVFAYRSLSPSSVKNFRFTGVVRTVVQDATIYFAVIFSSHLILTMFIFFARDSLKLTPASGNNLFLPMMVSRLVLSLKKSVGPRSVAEWRVDHFSRIEATDVSRMNFAMRPVGKRAAETDGSETLC</sequence>
<comment type="caution">
    <text evidence="1">The sequence shown here is derived from an EMBL/GenBank/DDBJ whole genome shotgun (WGS) entry which is preliminary data.</text>
</comment>
<accession>A0ACB6Z460</accession>
<dbReference type="EMBL" id="MU118174">
    <property type="protein sequence ID" value="KAF9643936.1"/>
    <property type="molecule type" value="Genomic_DNA"/>
</dbReference>
<dbReference type="Proteomes" id="UP000886501">
    <property type="component" value="Unassembled WGS sequence"/>
</dbReference>
<gene>
    <name evidence="1" type="ORF">BDM02DRAFT_3191066</name>
</gene>
<organism evidence="1 2">
    <name type="scientific">Thelephora ganbajun</name>
    <name type="common">Ganba fungus</name>
    <dbReference type="NCBI Taxonomy" id="370292"/>
    <lineage>
        <taxon>Eukaryota</taxon>
        <taxon>Fungi</taxon>
        <taxon>Dikarya</taxon>
        <taxon>Basidiomycota</taxon>
        <taxon>Agaricomycotina</taxon>
        <taxon>Agaricomycetes</taxon>
        <taxon>Thelephorales</taxon>
        <taxon>Thelephoraceae</taxon>
        <taxon>Thelephora</taxon>
    </lineage>
</organism>
<keyword evidence="2" id="KW-1185">Reference proteome</keyword>
<reference evidence="1" key="1">
    <citation type="submission" date="2019-10" db="EMBL/GenBank/DDBJ databases">
        <authorList>
            <consortium name="DOE Joint Genome Institute"/>
            <person name="Kuo A."/>
            <person name="Miyauchi S."/>
            <person name="Kiss E."/>
            <person name="Drula E."/>
            <person name="Kohler A."/>
            <person name="Sanchez-Garcia M."/>
            <person name="Andreopoulos B."/>
            <person name="Barry K.W."/>
            <person name="Bonito G."/>
            <person name="Buee M."/>
            <person name="Carver A."/>
            <person name="Chen C."/>
            <person name="Cichocki N."/>
            <person name="Clum A."/>
            <person name="Culley D."/>
            <person name="Crous P.W."/>
            <person name="Fauchery L."/>
            <person name="Girlanda M."/>
            <person name="Hayes R."/>
            <person name="Keri Z."/>
            <person name="Labutti K."/>
            <person name="Lipzen A."/>
            <person name="Lombard V."/>
            <person name="Magnuson J."/>
            <person name="Maillard F."/>
            <person name="Morin E."/>
            <person name="Murat C."/>
            <person name="Nolan M."/>
            <person name="Ohm R."/>
            <person name="Pangilinan J."/>
            <person name="Pereira M."/>
            <person name="Perotto S."/>
            <person name="Peter M."/>
            <person name="Riley R."/>
            <person name="Sitrit Y."/>
            <person name="Stielow B."/>
            <person name="Szollosi G."/>
            <person name="Zifcakova L."/>
            <person name="Stursova M."/>
            <person name="Spatafora J.W."/>
            <person name="Tedersoo L."/>
            <person name="Vaario L.-M."/>
            <person name="Yamada A."/>
            <person name="Yan M."/>
            <person name="Wang P."/>
            <person name="Xu J."/>
            <person name="Bruns T."/>
            <person name="Baldrian P."/>
            <person name="Vilgalys R."/>
            <person name="Henrissat B."/>
            <person name="Grigoriev I.V."/>
            <person name="Hibbett D."/>
            <person name="Nagy L.G."/>
            <person name="Martin F.M."/>
        </authorList>
    </citation>
    <scope>NUCLEOTIDE SEQUENCE</scope>
    <source>
        <strain evidence="1">P2</strain>
    </source>
</reference>
<evidence type="ECO:0000313" key="1">
    <source>
        <dbReference type="EMBL" id="KAF9643936.1"/>
    </source>
</evidence>
<reference evidence="1" key="2">
    <citation type="journal article" date="2020" name="Nat. Commun.">
        <title>Large-scale genome sequencing of mycorrhizal fungi provides insights into the early evolution of symbiotic traits.</title>
        <authorList>
            <person name="Miyauchi S."/>
            <person name="Kiss E."/>
            <person name="Kuo A."/>
            <person name="Drula E."/>
            <person name="Kohler A."/>
            <person name="Sanchez-Garcia M."/>
            <person name="Morin E."/>
            <person name="Andreopoulos B."/>
            <person name="Barry K.W."/>
            <person name="Bonito G."/>
            <person name="Buee M."/>
            <person name="Carver A."/>
            <person name="Chen C."/>
            <person name="Cichocki N."/>
            <person name="Clum A."/>
            <person name="Culley D."/>
            <person name="Crous P.W."/>
            <person name="Fauchery L."/>
            <person name="Girlanda M."/>
            <person name="Hayes R.D."/>
            <person name="Keri Z."/>
            <person name="LaButti K."/>
            <person name="Lipzen A."/>
            <person name="Lombard V."/>
            <person name="Magnuson J."/>
            <person name="Maillard F."/>
            <person name="Murat C."/>
            <person name="Nolan M."/>
            <person name="Ohm R.A."/>
            <person name="Pangilinan J."/>
            <person name="Pereira M.F."/>
            <person name="Perotto S."/>
            <person name="Peter M."/>
            <person name="Pfister S."/>
            <person name="Riley R."/>
            <person name="Sitrit Y."/>
            <person name="Stielow J.B."/>
            <person name="Szollosi G."/>
            <person name="Zifcakova L."/>
            <person name="Stursova M."/>
            <person name="Spatafora J.W."/>
            <person name="Tedersoo L."/>
            <person name="Vaario L.M."/>
            <person name="Yamada A."/>
            <person name="Yan M."/>
            <person name="Wang P."/>
            <person name="Xu J."/>
            <person name="Bruns T."/>
            <person name="Baldrian P."/>
            <person name="Vilgalys R."/>
            <person name="Dunand C."/>
            <person name="Henrissat B."/>
            <person name="Grigoriev I.V."/>
            <person name="Hibbett D."/>
            <person name="Nagy L.G."/>
            <person name="Martin F.M."/>
        </authorList>
    </citation>
    <scope>NUCLEOTIDE SEQUENCE</scope>
    <source>
        <strain evidence="1">P2</strain>
    </source>
</reference>
<proteinExistence type="predicted"/>